<keyword evidence="3 7" id="KW-0812">Transmembrane</keyword>
<feature type="transmembrane region" description="Helical" evidence="9">
    <location>
        <begin position="124"/>
        <end position="146"/>
    </location>
</feature>
<keyword evidence="6 9" id="KW-0472">Membrane</keyword>
<comment type="caution">
    <text evidence="10">The sequence shown here is derived from an EMBL/GenBank/DDBJ whole genome shotgun (WGS) entry which is preliminary data.</text>
</comment>
<dbReference type="Gramene" id="TVU01427">
    <property type="protein sequence ID" value="TVU01427"/>
    <property type="gene ID" value="EJB05_53140"/>
</dbReference>
<evidence type="ECO:0000256" key="6">
    <source>
        <dbReference type="ARBA" id="ARBA00023136"/>
    </source>
</evidence>
<feature type="transmembrane region" description="Helical" evidence="9">
    <location>
        <begin position="202"/>
        <end position="227"/>
    </location>
</feature>
<accession>A0A5J9SR69</accession>
<dbReference type="InterPro" id="IPR023271">
    <property type="entry name" value="Aquaporin-like"/>
</dbReference>
<comment type="subcellular location">
    <subcellularLocation>
        <location evidence="1">Membrane</location>
        <topology evidence="1">Multi-pass membrane protein</topology>
    </subcellularLocation>
</comment>
<evidence type="ECO:0000313" key="10">
    <source>
        <dbReference type="EMBL" id="TVU01427.1"/>
    </source>
</evidence>
<evidence type="ECO:0000256" key="2">
    <source>
        <dbReference type="ARBA" id="ARBA00022448"/>
    </source>
</evidence>
<feature type="transmembrane region" description="Helical" evidence="9">
    <location>
        <begin position="59"/>
        <end position="79"/>
    </location>
</feature>
<organism evidence="10 11">
    <name type="scientific">Eragrostis curvula</name>
    <name type="common">weeping love grass</name>
    <dbReference type="NCBI Taxonomy" id="38414"/>
    <lineage>
        <taxon>Eukaryota</taxon>
        <taxon>Viridiplantae</taxon>
        <taxon>Streptophyta</taxon>
        <taxon>Embryophyta</taxon>
        <taxon>Tracheophyta</taxon>
        <taxon>Spermatophyta</taxon>
        <taxon>Magnoliopsida</taxon>
        <taxon>Liliopsida</taxon>
        <taxon>Poales</taxon>
        <taxon>Poaceae</taxon>
        <taxon>PACMAD clade</taxon>
        <taxon>Chloridoideae</taxon>
        <taxon>Eragrostideae</taxon>
        <taxon>Eragrostidinae</taxon>
        <taxon>Eragrostis</taxon>
    </lineage>
</organism>
<reference evidence="10 11" key="1">
    <citation type="journal article" date="2019" name="Sci. Rep.">
        <title>A high-quality genome of Eragrostis curvula grass provides insights into Poaceae evolution and supports new strategies to enhance forage quality.</title>
        <authorList>
            <person name="Carballo J."/>
            <person name="Santos B.A.C.M."/>
            <person name="Zappacosta D."/>
            <person name="Garbus I."/>
            <person name="Selva J.P."/>
            <person name="Gallo C.A."/>
            <person name="Diaz A."/>
            <person name="Albertini E."/>
            <person name="Caccamo M."/>
            <person name="Echenique V."/>
        </authorList>
    </citation>
    <scope>NUCLEOTIDE SEQUENCE [LARGE SCALE GENOMIC DNA]</scope>
    <source>
        <strain evidence="11">cv. Victoria</strain>
        <tissue evidence="10">Leaf</tissue>
    </source>
</reference>
<dbReference type="PRINTS" id="PR00783">
    <property type="entry name" value="MINTRINSICP"/>
</dbReference>
<dbReference type="AlphaFoldDB" id="A0A5J9SR69"/>
<evidence type="ECO:0000313" key="11">
    <source>
        <dbReference type="Proteomes" id="UP000324897"/>
    </source>
</evidence>
<comment type="similarity">
    <text evidence="7">Belongs to the MIP/aquaporin (TC 1.A.8) family.</text>
</comment>
<dbReference type="GO" id="GO:0016020">
    <property type="term" value="C:membrane"/>
    <property type="evidence" value="ECO:0007669"/>
    <property type="project" value="UniProtKB-SubCell"/>
</dbReference>
<feature type="region of interest" description="Disordered" evidence="8">
    <location>
        <begin position="297"/>
        <end position="322"/>
    </location>
</feature>
<dbReference type="Pfam" id="PF00230">
    <property type="entry name" value="MIP"/>
    <property type="match status" value="2"/>
</dbReference>
<evidence type="ECO:0000256" key="7">
    <source>
        <dbReference type="RuleBase" id="RU000477"/>
    </source>
</evidence>
<evidence type="ECO:0000256" key="3">
    <source>
        <dbReference type="ARBA" id="ARBA00022692"/>
    </source>
</evidence>
<proteinExistence type="inferred from homology"/>
<dbReference type="InterPro" id="IPR034294">
    <property type="entry name" value="Aquaporin_transptr"/>
</dbReference>
<evidence type="ECO:0000256" key="8">
    <source>
        <dbReference type="SAM" id="MobiDB-lite"/>
    </source>
</evidence>
<dbReference type="Proteomes" id="UP000324897">
    <property type="component" value="Unassembled WGS sequence"/>
</dbReference>
<dbReference type="Gene3D" id="1.20.1080.10">
    <property type="entry name" value="Glycerol uptake facilitator protein"/>
    <property type="match status" value="2"/>
</dbReference>
<dbReference type="PROSITE" id="PS00221">
    <property type="entry name" value="MIP"/>
    <property type="match status" value="1"/>
</dbReference>
<keyword evidence="2 7" id="KW-0813">Transport</keyword>
<name>A0A5J9SR69_9POAL</name>
<protein>
    <recommendedName>
        <fullName evidence="12">Aquaporin</fullName>
    </recommendedName>
</protein>
<feature type="transmembrane region" description="Helical" evidence="9">
    <location>
        <begin position="21"/>
        <end position="39"/>
    </location>
</feature>
<dbReference type="EMBL" id="RWGY01000447">
    <property type="protein sequence ID" value="TVU01427.1"/>
    <property type="molecule type" value="Genomic_DNA"/>
</dbReference>
<dbReference type="PANTHER" id="PTHR45665">
    <property type="entry name" value="AQUAPORIN-8"/>
    <property type="match status" value="1"/>
</dbReference>
<feature type="transmembrane region" description="Helical" evidence="9">
    <location>
        <begin position="91"/>
        <end position="112"/>
    </location>
</feature>
<feature type="non-terminal residue" evidence="10">
    <location>
        <position position="1"/>
    </location>
</feature>
<dbReference type="GO" id="GO:0015250">
    <property type="term" value="F:water channel activity"/>
    <property type="evidence" value="ECO:0007669"/>
    <property type="project" value="TreeGrafter"/>
</dbReference>
<feature type="transmembrane region" description="Helical" evidence="9">
    <location>
        <begin position="158"/>
        <end position="175"/>
    </location>
</feature>
<evidence type="ECO:0000256" key="9">
    <source>
        <dbReference type="SAM" id="Phobius"/>
    </source>
</evidence>
<dbReference type="OrthoDB" id="3222at2759"/>
<evidence type="ECO:0008006" key="12">
    <source>
        <dbReference type="Google" id="ProtNLM"/>
    </source>
</evidence>
<keyword evidence="11" id="KW-1185">Reference proteome</keyword>
<dbReference type="InterPro" id="IPR022357">
    <property type="entry name" value="MIP_CS"/>
</dbReference>
<keyword evidence="5 9" id="KW-1133">Transmembrane helix</keyword>
<dbReference type="SUPFAM" id="SSF81338">
    <property type="entry name" value="Aquaporin-like"/>
    <property type="match status" value="1"/>
</dbReference>
<sequence length="322" mass="33982">MACIGLRARVKQCFSPRSLRSYLAEFVATFLCVVIAISPRIITQQNIQLTADPKKARNFWTLLVTALFQVSGLSTAVWIATDISGGHFNPAVTFSFAISGHIGVLNAIFYWAVPITMVAGSTSWYSASISEGVMTFFLVCAVLVAGDPRRAAGGNKKRLTALLAGLVTFVCVLATESQTGASLNPARSFGAAVVSGQFHNQAVYWVGPMIGGAVAALVCGFNFLSVLEQCLLWFNKGSEPPRAATAFAPAPQLELLEAAGVITPDQFNNGSEPPSAGTAFSPAPQLEQEAAGMITPDHGSRKFKGINDPGASTSALSRMENC</sequence>
<evidence type="ECO:0000256" key="5">
    <source>
        <dbReference type="ARBA" id="ARBA00022989"/>
    </source>
</evidence>
<evidence type="ECO:0000256" key="4">
    <source>
        <dbReference type="ARBA" id="ARBA00022737"/>
    </source>
</evidence>
<dbReference type="InterPro" id="IPR000425">
    <property type="entry name" value="MIP"/>
</dbReference>
<gene>
    <name evidence="10" type="ORF">EJB05_53140</name>
</gene>
<dbReference type="PANTHER" id="PTHR45665:SF27">
    <property type="entry name" value="AQUAPORIN TIP5-1-RELATED"/>
    <property type="match status" value="1"/>
</dbReference>
<evidence type="ECO:0000256" key="1">
    <source>
        <dbReference type="ARBA" id="ARBA00004141"/>
    </source>
</evidence>
<keyword evidence="4" id="KW-0677">Repeat</keyword>